<dbReference type="Proteomes" id="UP000185924">
    <property type="component" value="Unassembled WGS sequence"/>
</dbReference>
<dbReference type="GO" id="GO:0015288">
    <property type="term" value="F:porin activity"/>
    <property type="evidence" value="ECO:0007669"/>
    <property type="project" value="InterPro"/>
</dbReference>
<dbReference type="SUPFAM" id="SSF56925">
    <property type="entry name" value="OMPA-like"/>
    <property type="match status" value="1"/>
</dbReference>
<dbReference type="OrthoDB" id="965683at2"/>
<dbReference type="RefSeq" id="WP_076421129.1">
    <property type="nucleotide sequence ID" value="NZ_FTNM01000001.1"/>
</dbReference>
<dbReference type="AlphaFoldDB" id="A0A1N6U9T5"/>
<gene>
    <name evidence="4" type="ORF">SAMN05421545_0771</name>
</gene>
<feature type="chain" id="PRO_5012658761" evidence="2">
    <location>
        <begin position="21"/>
        <end position="223"/>
    </location>
</feature>
<dbReference type="STRING" id="1077936.SAMN05421545_0771"/>
<reference evidence="5" key="1">
    <citation type="submission" date="2017-01" db="EMBL/GenBank/DDBJ databases">
        <authorList>
            <person name="Varghese N."/>
            <person name="Submissions S."/>
        </authorList>
    </citation>
    <scope>NUCLEOTIDE SEQUENCE [LARGE SCALE GENOMIC DNA]</scope>
    <source>
        <strain evidence="5">DM9</strain>
    </source>
</reference>
<comment type="similarity">
    <text evidence="1">Belongs to the opacity porin family.</text>
</comment>
<sequence length="223" mass="24532">MKLKLLALSCCLAAAFTAQAQIVVDTPSESKTYKPTTGDITTEVSVNLEYGTFLNGGQLRVRKFTAENKALRLGTSLDYTYSKMDAEVYSSTFGISLVPGIERHFGGTNRLSPYIGVELPIGFRTSKYETDHYTVKGSTAYNSSADRANFNIGLNGLAGVDYYVAPRFYVGFELGAGVRYNKYNDIETTFKRDLPNSSQELEGYHSISFSPFSTGGIRLGFVF</sequence>
<evidence type="ECO:0000259" key="3">
    <source>
        <dbReference type="Pfam" id="PF02462"/>
    </source>
</evidence>
<evidence type="ECO:0000256" key="1">
    <source>
        <dbReference type="ARBA" id="ARBA00009830"/>
    </source>
</evidence>
<evidence type="ECO:0000256" key="2">
    <source>
        <dbReference type="SAM" id="SignalP"/>
    </source>
</evidence>
<dbReference type="InterPro" id="IPR011250">
    <property type="entry name" value="OMP/PagP_B-barrel"/>
</dbReference>
<dbReference type="EMBL" id="FTNM01000001">
    <property type="protein sequence ID" value="SIQ62363.1"/>
    <property type="molecule type" value="Genomic_DNA"/>
</dbReference>
<feature type="domain" description="Porin opacity type" evidence="3">
    <location>
        <begin position="77"/>
        <end position="189"/>
    </location>
</feature>
<dbReference type="GO" id="GO:0009279">
    <property type="term" value="C:cell outer membrane"/>
    <property type="evidence" value="ECO:0007669"/>
    <property type="project" value="UniProtKB-ARBA"/>
</dbReference>
<dbReference type="Pfam" id="PF02462">
    <property type="entry name" value="Opacity"/>
    <property type="match status" value="1"/>
</dbReference>
<accession>A0A1N6U9T5</accession>
<keyword evidence="2" id="KW-0732">Signal</keyword>
<dbReference type="Gene3D" id="2.40.160.20">
    <property type="match status" value="1"/>
</dbReference>
<proteinExistence type="inferred from homology"/>
<evidence type="ECO:0000313" key="4">
    <source>
        <dbReference type="EMBL" id="SIQ62363.1"/>
    </source>
</evidence>
<name>A0A1N6U9T5_9BACT</name>
<protein>
    <submittedName>
        <fullName evidence="4">Putative OmpA-OmpF-like porin family protein</fullName>
    </submittedName>
</protein>
<feature type="signal peptide" evidence="2">
    <location>
        <begin position="1"/>
        <end position="20"/>
    </location>
</feature>
<keyword evidence="5" id="KW-1185">Reference proteome</keyword>
<evidence type="ECO:0000313" key="5">
    <source>
        <dbReference type="Proteomes" id="UP000185924"/>
    </source>
</evidence>
<dbReference type="InterPro" id="IPR003394">
    <property type="entry name" value="Porin_opacity"/>
</dbReference>
<organism evidence="4 5">
    <name type="scientific">Pontibacter lucknowensis</name>
    <dbReference type="NCBI Taxonomy" id="1077936"/>
    <lineage>
        <taxon>Bacteria</taxon>
        <taxon>Pseudomonadati</taxon>
        <taxon>Bacteroidota</taxon>
        <taxon>Cytophagia</taxon>
        <taxon>Cytophagales</taxon>
        <taxon>Hymenobacteraceae</taxon>
        <taxon>Pontibacter</taxon>
    </lineage>
</organism>